<dbReference type="EMBL" id="KN122940">
    <property type="protein sequence ID" value="KFO27299.1"/>
    <property type="molecule type" value="Genomic_DNA"/>
</dbReference>
<feature type="region of interest" description="Disordered" evidence="1">
    <location>
        <begin position="1"/>
        <end position="22"/>
    </location>
</feature>
<protein>
    <submittedName>
        <fullName evidence="2">Uncharacterized protein</fullName>
    </submittedName>
</protein>
<feature type="compositionally biased region" description="Basic and acidic residues" evidence="1">
    <location>
        <begin position="162"/>
        <end position="172"/>
    </location>
</feature>
<evidence type="ECO:0000313" key="2">
    <source>
        <dbReference type="EMBL" id="KFO27299.1"/>
    </source>
</evidence>
<gene>
    <name evidence="2" type="ORF">H920_11294</name>
</gene>
<dbReference type="AlphaFoldDB" id="A0A091D5C4"/>
<reference evidence="2 3" key="1">
    <citation type="submission" date="2013-11" db="EMBL/GenBank/DDBJ databases">
        <title>The Damaraland mole rat (Fukomys damarensis) genome and evolution of African mole rats.</title>
        <authorList>
            <person name="Gladyshev V.N."/>
            <person name="Fang X."/>
        </authorList>
    </citation>
    <scope>NUCLEOTIDE SEQUENCE [LARGE SCALE GENOMIC DNA]</scope>
    <source>
        <tissue evidence="2">Liver</tissue>
    </source>
</reference>
<accession>A0A091D5C4</accession>
<sequence>MARASALPNATHDGHRANSSMAESTLQAGVRCLLGPWLDLPLPEAPASGCALLGSGGNAACLAATPTLVHLTPSKDAPRGHATDADLNIRKSCETGALPGLQTNVSAPQDSQTRAPQCDGLGRERQIPRRAGFSQRWRQTSRAACIVTKADPSCTQTAGLDRAPHSSARDSRAAALAEPRASGRVGTGLL</sequence>
<dbReference type="Proteomes" id="UP000028990">
    <property type="component" value="Unassembled WGS sequence"/>
</dbReference>
<evidence type="ECO:0000313" key="3">
    <source>
        <dbReference type="Proteomes" id="UP000028990"/>
    </source>
</evidence>
<feature type="region of interest" description="Disordered" evidence="1">
    <location>
        <begin position="154"/>
        <end position="190"/>
    </location>
</feature>
<organism evidence="2 3">
    <name type="scientific">Fukomys damarensis</name>
    <name type="common">Damaraland mole rat</name>
    <name type="synonym">Cryptomys damarensis</name>
    <dbReference type="NCBI Taxonomy" id="885580"/>
    <lineage>
        <taxon>Eukaryota</taxon>
        <taxon>Metazoa</taxon>
        <taxon>Chordata</taxon>
        <taxon>Craniata</taxon>
        <taxon>Vertebrata</taxon>
        <taxon>Euteleostomi</taxon>
        <taxon>Mammalia</taxon>
        <taxon>Eutheria</taxon>
        <taxon>Euarchontoglires</taxon>
        <taxon>Glires</taxon>
        <taxon>Rodentia</taxon>
        <taxon>Hystricomorpha</taxon>
        <taxon>Bathyergidae</taxon>
        <taxon>Fukomys</taxon>
    </lineage>
</organism>
<proteinExistence type="predicted"/>
<evidence type="ECO:0000256" key="1">
    <source>
        <dbReference type="SAM" id="MobiDB-lite"/>
    </source>
</evidence>
<feature type="region of interest" description="Disordered" evidence="1">
    <location>
        <begin position="98"/>
        <end position="133"/>
    </location>
</feature>
<name>A0A091D5C4_FUKDA</name>
<keyword evidence="3" id="KW-1185">Reference proteome</keyword>
<feature type="compositionally biased region" description="Polar residues" evidence="1">
    <location>
        <begin position="101"/>
        <end position="115"/>
    </location>
</feature>